<comment type="caution">
    <text evidence="2">The sequence shown here is derived from an EMBL/GenBank/DDBJ whole genome shotgun (WGS) entry which is preliminary data.</text>
</comment>
<dbReference type="RefSeq" id="WP_104710507.1">
    <property type="nucleotide sequence ID" value="NZ_PTRA01000001.1"/>
</dbReference>
<keyword evidence="3" id="KW-1185">Reference proteome</keyword>
<evidence type="ECO:0000259" key="1">
    <source>
        <dbReference type="Pfam" id="PF13566"/>
    </source>
</evidence>
<evidence type="ECO:0000313" key="2">
    <source>
        <dbReference type="EMBL" id="PQA59192.1"/>
    </source>
</evidence>
<feature type="domain" description="DUF4130" evidence="1">
    <location>
        <begin position="86"/>
        <end position="251"/>
    </location>
</feature>
<dbReference type="AlphaFoldDB" id="A0A2S7IN87"/>
<proteinExistence type="predicted"/>
<organism evidence="2 3">
    <name type="scientific">Siphonobacter curvatus</name>
    <dbReference type="NCBI Taxonomy" id="2094562"/>
    <lineage>
        <taxon>Bacteria</taxon>
        <taxon>Pseudomonadati</taxon>
        <taxon>Bacteroidota</taxon>
        <taxon>Cytophagia</taxon>
        <taxon>Cytophagales</taxon>
        <taxon>Cytophagaceae</taxon>
        <taxon>Siphonobacter</taxon>
    </lineage>
</organism>
<name>A0A2S7IN87_9BACT</name>
<dbReference type="Proteomes" id="UP000239590">
    <property type="component" value="Unassembled WGS sequence"/>
</dbReference>
<dbReference type="NCBIfam" id="TIGR03915">
    <property type="entry name" value="SAM_7_link_chp"/>
    <property type="match status" value="1"/>
</dbReference>
<accession>A0A2S7IN87</accession>
<dbReference type="OrthoDB" id="5290748at2"/>
<sequence>MEIYVFDDTFEGFLTLIFDWYNRKPGSITVSSAKHYHPQAFSQTYFIVTDPEKAMRVATGLRKRLSKEAWRAVYCTFLSERLEAYEHLFGFAVYVFSDVSQAESNYGNEHVLFVHQMARKVEREKHHLEAFVRFQQTQDGMYYAPIEPKYNVLPLIAGHFRGRYADQSWVIYDHVRKYGLYYDLQRLQLITLDFQRSHNFDTPARISEDHHEEMYQLLWKDYFKSANIPARRNLKLHVRNLPRRFWKYLTEKQVLD</sequence>
<protein>
    <submittedName>
        <fullName evidence="2">DNA metabolism protein</fullName>
    </submittedName>
</protein>
<reference evidence="3" key="1">
    <citation type="submission" date="2018-02" db="EMBL/GenBank/DDBJ databases">
        <title>Genome sequencing of Solimonas sp. HR-BB.</title>
        <authorList>
            <person name="Lee Y."/>
            <person name="Jeon C.O."/>
        </authorList>
    </citation>
    <scope>NUCLEOTIDE SEQUENCE [LARGE SCALE GENOMIC DNA]</scope>
    <source>
        <strain evidence="3">HR-U</strain>
    </source>
</reference>
<dbReference type="InterPro" id="IPR025404">
    <property type="entry name" value="DUF4130"/>
</dbReference>
<gene>
    <name evidence="2" type="ORF">C5O19_05920</name>
</gene>
<dbReference type="InterPro" id="IPR023875">
    <property type="entry name" value="DNA_repair_put"/>
</dbReference>
<evidence type="ECO:0000313" key="3">
    <source>
        <dbReference type="Proteomes" id="UP000239590"/>
    </source>
</evidence>
<dbReference type="Pfam" id="PF13566">
    <property type="entry name" value="DUF4130"/>
    <property type="match status" value="1"/>
</dbReference>
<dbReference type="EMBL" id="PTRA01000001">
    <property type="protein sequence ID" value="PQA59192.1"/>
    <property type="molecule type" value="Genomic_DNA"/>
</dbReference>